<accession>A0A812SB25</accession>
<dbReference type="EMBL" id="CAJNIZ010023764">
    <property type="protein sequence ID" value="CAE7471367.1"/>
    <property type="molecule type" value="Genomic_DNA"/>
</dbReference>
<dbReference type="AlphaFoldDB" id="A0A812SB25"/>
<gene>
    <name evidence="1" type="ORF">SPIL2461_LOCUS11951</name>
</gene>
<organism evidence="1 2">
    <name type="scientific">Symbiodinium pilosum</name>
    <name type="common">Dinoflagellate</name>
    <dbReference type="NCBI Taxonomy" id="2952"/>
    <lineage>
        <taxon>Eukaryota</taxon>
        <taxon>Sar</taxon>
        <taxon>Alveolata</taxon>
        <taxon>Dinophyceae</taxon>
        <taxon>Suessiales</taxon>
        <taxon>Symbiodiniaceae</taxon>
        <taxon>Symbiodinium</taxon>
    </lineage>
</organism>
<dbReference type="OrthoDB" id="10652105at2759"/>
<reference evidence="1" key="1">
    <citation type="submission" date="2021-02" db="EMBL/GenBank/DDBJ databases">
        <authorList>
            <person name="Dougan E. K."/>
            <person name="Rhodes N."/>
            <person name="Thang M."/>
            <person name="Chan C."/>
        </authorList>
    </citation>
    <scope>NUCLEOTIDE SEQUENCE</scope>
</reference>
<sequence>RIHFLSGLCQDKGTLDVVPTPEAALRELLRGRSEYSSDVPTTLAACSLERISLPASLDGAPRVEELLDGEARRYLQRNTKLYRKFLLMLDKVRLSMTLTWRGFGSVLLSATFVIASTAFGRLLEVLIGHATFAGLMNRPVLRVFNTVYRFINSSYTKPSKLWAVRDELIAFRGLMIFLRA</sequence>
<evidence type="ECO:0000313" key="1">
    <source>
        <dbReference type="EMBL" id="CAE7471367.1"/>
    </source>
</evidence>
<dbReference type="Proteomes" id="UP000649617">
    <property type="component" value="Unassembled WGS sequence"/>
</dbReference>
<evidence type="ECO:0000313" key="2">
    <source>
        <dbReference type="Proteomes" id="UP000649617"/>
    </source>
</evidence>
<feature type="non-terminal residue" evidence="1">
    <location>
        <position position="180"/>
    </location>
</feature>
<name>A0A812SB25_SYMPI</name>
<feature type="non-terminal residue" evidence="1">
    <location>
        <position position="1"/>
    </location>
</feature>
<keyword evidence="2" id="KW-1185">Reference proteome</keyword>
<protein>
    <submittedName>
        <fullName evidence="1">Uncharacterized protein</fullName>
    </submittedName>
</protein>
<comment type="caution">
    <text evidence="1">The sequence shown here is derived from an EMBL/GenBank/DDBJ whole genome shotgun (WGS) entry which is preliminary data.</text>
</comment>
<proteinExistence type="predicted"/>